<proteinExistence type="predicted"/>
<comment type="caution">
    <text evidence="1">The sequence shown here is derived from an EMBL/GenBank/DDBJ whole genome shotgun (WGS) entry which is preliminary data.</text>
</comment>
<feature type="non-terminal residue" evidence="1">
    <location>
        <position position="1"/>
    </location>
</feature>
<name>A0A9N7RNT4_STRHE</name>
<feature type="non-terminal residue" evidence="1">
    <location>
        <position position="64"/>
    </location>
</feature>
<reference evidence="1" key="1">
    <citation type="submission" date="2019-12" db="EMBL/GenBank/DDBJ databases">
        <authorList>
            <person name="Scholes J."/>
        </authorList>
    </citation>
    <scope>NUCLEOTIDE SEQUENCE</scope>
</reference>
<evidence type="ECO:0000313" key="1">
    <source>
        <dbReference type="EMBL" id="CAA0839496.1"/>
    </source>
</evidence>
<evidence type="ECO:0000313" key="2">
    <source>
        <dbReference type="Proteomes" id="UP001153555"/>
    </source>
</evidence>
<protein>
    <submittedName>
        <fullName evidence="1">Uncharacterized protein</fullName>
    </submittedName>
</protein>
<dbReference type="AlphaFoldDB" id="A0A9N7RNT4"/>
<dbReference type="EMBL" id="CACSLK010031421">
    <property type="protein sequence ID" value="CAA0839496.1"/>
    <property type="molecule type" value="Genomic_DNA"/>
</dbReference>
<organism evidence="1 2">
    <name type="scientific">Striga hermonthica</name>
    <name type="common">Purple witchweed</name>
    <name type="synonym">Buchnera hermonthica</name>
    <dbReference type="NCBI Taxonomy" id="68872"/>
    <lineage>
        <taxon>Eukaryota</taxon>
        <taxon>Viridiplantae</taxon>
        <taxon>Streptophyta</taxon>
        <taxon>Embryophyta</taxon>
        <taxon>Tracheophyta</taxon>
        <taxon>Spermatophyta</taxon>
        <taxon>Magnoliopsida</taxon>
        <taxon>eudicotyledons</taxon>
        <taxon>Gunneridae</taxon>
        <taxon>Pentapetalae</taxon>
        <taxon>asterids</taxon>
        <taxon>lamiids</taxon>
        <taxon>Lamiales</taxon>
        <taxon>Orobanchaceae</taxon>
        <taxon>Buchnereae</taxon>
        <taxon>Striga</taxon>
    </lineage>
</organism>
<sequence>KYKCFTGQQVNMAKSSIFFSKNTSDSLQAAIYHILHGITPHRSSRYLGLPLGIGRSKGETFHYV</sequence>
<keyword evidence="2" id="KW-1185">Reference proteome</keyword>
<accession>A0A9N7RNT4</accession>
<dbReference type="Proteomes" id="UP001153555">
    <property type="component" value="Unassembled WGS sequence"/>
</dbReference>
<dbReference type="OrthoDB" id="1936608at2759"/>
<gene>
    <name evidence="1" type="ORF">SHERM_06060</name>
</gene>